<gene>
    <name evidence="3" type="ORF">ASPZODRAFT_163205</name>
</gene>
<organism evidence="3 4">
    <name type="scientific">Penicilliopsis zonata CBS 506.65</name>
    <dbReference type="NCBI Taxonomy" id="1073090"/>
    <lineage>
        <taxon>Eukaryota</taxon>
        <taxon>Fungi</taxon>
        <taxon>Dikarya</taxon>
        <taxon>Ascomycota</taxon>
        <taxon>Pezizomycotina</taxon>
        <taxon>Eurotiomycetes</taxon>
        <taxon>Eurotiomycetidae</taxon>
        <taxon>Eurotiales</taxon>
        <taxon>Aspergillaceae</taxon>
        <taxon>Penicilliopsis</taxon>
    </lineage>
</organism>
<feature type="domain" description="HNH nuclease" evidence="2">
    <location>
        <begin position="133"/>
        <end position="223"/>
    </location>
</feature>
<feature type="region of interest" description="Disordered" evidence="1">
    <location>
        <begin position="359"/>
        <end position="418"/>
    </location>
</feature>
<dbReference type="AlphaFoldDB" id="A0A1L9SVZ8"/>
<dbReference type="EMBL" id="KV878336">
    <property type="protein sequence ID" value="OJJ51356.1"/>
    <property type="molecule type" value="Genomic_DNA"/>
</dbReference>
<dbReference type="GeneID" id="34613078"/>
<accession>A0A1L9SVZ8</accession>
<proteinExistence type="predicted"/>
<dbReference type="RefSeq" id="XP_022585866.1">
    <property type="nucleotide sequence ID" value="XM_022726614.1"/>
</dbReference>
<dbReference type="OrthoDB" id="5416097at2759"/>
<evidence type="ECO:0000256" key="1">
    <source>
        <dbReference type="SAM" id="MobiDB-lite"/>
    </source>
</evidence>
<protein>
    <recommendedName>
        <fullName evidence="2">HNH nuclease domain-containing protein</fullName>
    </recommendedName>
</protein>
<dbReference type="InterPro" id="IPR003615">
    <property type="entry name" value="HNH_nuc"/>
</dbReference>
<dbReference type="Pfam" id="PF13391">
    <property type="entry name" value="HNH_2"/>
    <property type="match status" value="1"/>
</dbReference>
<feature type="compositionally biased region" description="Polar residues" evidence="1">
    <location>
        <begin position="386"/>
        <end position="418"/>
    </location>
</feature>
<dbReference type="VEuPathDB" id="FungiDB:ASPZODRAFT_163205"/>
<keyword evidence="4" id="KW-1185">Reference proteome</keyword>
<evidence type="ECO:0000313" key="4">
    <source>
        <dbReference type="Proteomes" id="UP000184188"/>
    </source>
</evidence>
<feature type="compositionally biased region" description="Polar residues" evidence="1">
    <location>
        <begin position="359"/>
        <end position="376"/>
    </location>
</feature>
<evidence type="ECO:0000259" key="2">
    <source>
        <dbReference type="Pfam" id="PF13391"/>
    </source>
</evidence>
<reference evidence="4" key="1">
    <citation type="journal article" date="2017" name="Genome Biol.">
        <title>Comparative genomics reveals high biological diversity and specific adaptations in the industrially and medically important fungal genus Aspergillus.</title>
        <authorList>
            <person name="de Vries R.P."/>
            <person name="Riley R."/>
            <person name="Wiebenga A."/>
            <person name="Aguilar-Osorio G."/>
            <person name="Amillis S."/>
            <person name="Uchima C.A."/>
            <person name="Anderluh G."/>
            <person name="Asadollahi M."/>
            <person name="Askin M."/>
            <person name="Barry K."/>
            <person name="Battaglia E."/>
            <person name="Bayram O."/>
            <person name="Benocci T."/>
            <person name="Braus-Stromeyer S.A."/>
            <person name="Caldana C."/>
            <person name="Canovas D."/>
            <person name="Cerqueira G.C."/>
            <person name="Chen F."/>
            <person name="Chen W."/>
            <person name="Choi C."/>
            <person name="Clum A."/>
            <person name="Dos Santos R.A."/>
            <person name="Damasio A.R."/>
            <person name="Diallinas G."/>
            <person name="Emri T."/>
            <person name="Fekete E."/>
            <person name="Flipphi M."/>
            <person name="Freyberg S."/>
            <person name="Gallo A."/>
            <person name="Gournas C."/>
            <person name="Habgood R."/>
            <person name="Hainaut M."/>
            <person name="Harispe M.L."/>
            <person name="Henrissat B."/>
            <person name="Hilden K.S."/>
            <person name="Hope R."/>
            <person name="Hossain A."/>
            <person name="Karabika E."/>
            <person name="Karaffa L."/>
            <person name="Karanyi Z."/>
            <person name="Krasevec N."/>
            <person name="Kuo A."/>
            <person name="Kusch H."/>
            <person name="LaButti K."/>
            <person name="Lagendijk E.L."/>
            <person name="Lapidus A."/>
            <person name="Levasseur A."/>
            <person name="Lindquist E."/>
            <person name="Lipzen A."/>
            <person name="Logrieco A.F."/>
            <person name="MacCabe A."/>
            <person name="Maekelae M.R."/>
            <person name="Malavazi I."/>
            <person name="Melin P."/>
            <person name="Meyer V."/>
            <person name="Mielnichuk N."/>
            <person name="Miskei M."/>
            <person name="Molnar A.P."/>
            <person name="Mule G."/>
            <person name="Ngan C.Y."/>
            <person name="Orejas M."/>
            <person name="Orosz E."/>
            <person name="Ouedraogo J.P."/>
            <person name="Overkamp K.M."/>
            <person name="Park H.-S."/>
            <person name="Perrone G."/>
            <person name="Piumi F."/>
            <person name="Punt P.J."/>
            <person name="Ram A.F."/>
            <person name="Ramon A."/>
            <person name="Rauscher S."/>
            <person name="Record E."/>
            <person name="Riano-Pachon D.M."/>
            <person name="Robert V."/>
            <person name="Roehrig J."/>
            <person name="Ruller R."/>
            <person name="Salamov A."/>
            <person name="Salih N.S."/>
            <person name="Samson R.A."/>
            <person name="Sandor E."/>
            <person name="Sanguinetti M."/>
            <person name="Schuetze T."/>
            <person name="Sepcic K."/>
            <person name="Shelest E."/>
            <person name="Sherlock G."/>
            <person name="Sophianopoulou V."/>
            <person name="Squina F.M."/>
            <person name="Sun H."/>
            <person name="Susca A."/>
            <person name="Todd R.B."/>
            <person name="Tsang A."/>
            <person name="Unkles S.E."/>
            <person name="van de Wiele N."/>
            <person name="van Rossen-Uffink D."/>
            <person name="Oliveira J.V."/>
            <person name="Vesth T.C."/>
            <person name="Visser J."/>
            <person name="Yu J.-H."/>
            <person name="Zhou M."/>
            <person name="Andersen M.R."/>
            <person name="Archer D.B."/>
            <person name="Baker S.E."/>
            <person name="Benoit I."/>
            <person name="Brakhage A.A."/>
            <person name="Braus G.H."/>
            <person name="Fischer R."/>
            <person name="Frisvad J.C."/>
            <person name="Goldman G.H."/>
            <person name="Houbraken J."/>
            <person name="Oakley B."/>
            <person name="Pocsi I."/>
            <person name="Scazzocchio C."/>
            <person name="Seiboth B."/>
            <person name="vanKuyk P.A."/>
            <person name="Wortman J."/>
            <person name="Dyer P.S."/>
            <person name="Grigoriev I.V."/>
        </authorList>
    </citation>
    <scope>NUCLEOTIDE SEQUENCE [LARGE SCALE GENOMIC DNA]</scope>
    <source>
        <strain evidence="4">CBS 506.65</strain>
    </source>
</reference>
<dbReference type="Proteomes" id="UP000184188">
    <property type="component" value="Unassembled WGS sequence"/>
</dbReference>
<feature type="region of interest" description="Disordered" evidence="1">
    <location>
        <begin position="88"/>
        <end position="118"/>
    </location>
</feature>
<evidence type="ECO:0000313" key="3">
    <source>
        <dbReference type="EMBL" id="OJJ51356.1"/>
    </source>
</evidence>
<sequence>MSAQPISIQDQDEIYNIQSTERQELLQQLKQAMGTENVSVPFWACLQVCDLNCLRKMIANTCSGPIFINVLQSTALAIPLHWMQKSPGERNLGTSSPASPATPNRPFGTPDRAPSRRSQALKNLVMERDDTLCILTKMGCVTEVAHIYPVSLLQPQQRSNLAACIPPFWHLLRIFFDQNRLDKWHSAIFRDALQPDRAMDGVFNQICLTASAHTAWTKGLFALRPLQEAADRRSLSVELHWQPVQTHTKFDAIDLLSPPGQSRDLEGSGSFVLYSRIFNRLLRTGDILVLTTHNPETHPLPSFALLEMQWFLTRIVSMSAAADEYNRNNFNDDVEGAAPALDTFHSRALHESISEMFSSTPKWQHDPQLSQSNSSVGEREDDDVEQSVTTASVGPSPSKTRQVENTLSAVTEDSASEA</sequence>
<name>A0A1L9SVZ8_9EURO</name>
<feature type="compositionally biased region" description="Polar residues" evidence="1">
    <location>
        <begin position="92"/>
        <end position="102"/>
    </location>
</feature>